<reference evidence="14" key="1">
    <citation type="submission" date="2024-10" db="EMBL/GenBank/DDBJ databases">
        <authorList>
            <person name="Ryan C."/>
        </authorList>
    </citation>
    <scope>NUCLEOTIDE SEQUENCE [LARGE SCALE GENOMIC DNA]</scope>
</reference>
<evidence type="ECO:0000256" key="4">
    <source>
        <dbReference type="ARBA" id="ARBA00022679"/>
    </source>
</evidence>
<dbReference type="GO" id="GO:0003899">
    <property type="term" value="F:DNA-directed RNA polymerase activity"/>
    <property type="evidence" value="ECO:0007669"/>
    <property type="project" value="UniProtKB-EC"/>
</dbReference>
<feature type="domain" description="DNA-directed RNA polymerase subunit 2 hybrid-binding" evidence="10">
    <location>
        <begin position="468"/>
        <end position="863"/>
    </location>
</feature>
<dbReference type="Gene3D" id="2.40.50.100">
    <property type="match status" value="1"/>
</dbReference>
<gene>
    <name evidence="14" type="ORF">URODEC1_LOCUS31590</name>
</gene>
<dbReference type="Gene3D" id="3.90.1800.10">
    <property type="entry name" value="RNA polymerase alpha subunit dimerisation domain"/>
    <property type="match status" value="1"/>
</dbReference>
<dbReference type="InterPro" id="IPR007120">
    <property type="entry name" value="DNA-dir_RNAP_su2_dom"/>
</dbReference>
<dbReference type="InterPro" id="IPR007642">
    <property type="entry name" value="RNA_pol_Rpb2_2"/>
</dbReference>
<sequence length="954" mass="107625">MLRNGNEGMSTIPGFSQIQFEGFCRFINQGLAEELEKFPTIKDPDHEIAFQLFGKGYQLLEPSIKERDAVYESLTYSSELYVSARFIFGFDVQKQTISIGNIPIMNSLGTFIINGIYRIVINQILLSPGIYYRSELDHKGVSIYTGTIISDWGGRSELAIDKKERIWARVSRKQKISILVLSSAMGSNLREILDNVSYPEIFLSFPNAKEKKRIESKEKAILEFYQQFACVGGDLVFSESLCEELQKKFFQQKCELGRVGRRNMNRRLNLDIPQNNTFLLPRDVLAATDHLIGMKFGTGILDDDDMNHLKNKRIRSIADLLQDQFGLALGRLQHAVQKTIRRVFILSCLGPGGLTGRTASFRSRDIHPSHYGRICPIDTSEGINVGLTGSLAIHARMDHWWGSIESPFYEISEKAKEKKERQHNDANRALMSSNMQRQAVPLSRSEKCIVGTGLECQTALDSRVSVIAEREGKIISSDSHKILLSSSGKTISIPLVAHRRSNKNTCMHQKPRVPRGKSIKKGQILAEGAATVGGELALGKNILVAYMPWEGYNFEDAVLISERLVYEDIYTSFHIRKYEIQTDTTSQGSAEKITKEIPHLEEHLLRNLDKNGVVKLGSWVETGDILVGKLTPQIASESSYIAEAGLLRAIFGLEVSTSKETSLKLPIGGRGRVIDVKWIQRDPLDIMVRVYILQKREIKVGDKVAGRHGNKGIISKILPRQDMPYLQDGTPVDMVFNPLGVPSRMNVGQIFESSLGLAGDLLKKHYRIAPFDERYEQEASRKLVFSELYEASKQTKNPWVFEPEYPGKSRIFDGRTGDPFEQPVLIGKSYILKLIHQVDEKIHGRSTGPYSLVTQQPVRGRAKQGGQRVGEMEVWALEGFGVAHILQEILTYKSDHLIARQEILNATIWGKRVPNHEDPPESFRVLVRELRSLALELNHFLVSEKNFQVNMEDV</sequence>
<dbReference type="Gene3D" id="3.90.1100.10">
    <property type="match status" value="1"/>
</dbReference>
<dbReference type="CDD" id="cd00653">
    <property type="entry name" value="RNA_pol_B_RPB2"/>
    <property type="match status" value="1"/>
</dbReference>
<dbReference type="PANTHER" id="PTHR20856">
    <property type="entry name" value="DNA-DIRECTED RNA POLYMERASE I SUBUNIT 2"/>
    <property type="match status" value="1"/>
</dbReference>
<dbReference type="InterPro" id="IPR007641">
    <property type="entry name" value="RNA_pol_Rpb2_7"/>
</dbReference>
<dbReference type="InterPro" id="IPR010243">
    <property type="entry name" value="RNA_pol_bsu_bac"/>
</dbReference>
<evidence type="ECO:0000256" key="2">
    <source>
        <dbReference type="ARBA" id="ARBA00006835"/>
    </source>
</evidence>
<dbReference type="GO" id="GO:0000428">
    <property type="term" value="C:DNA-directed RNA polymerase complex"/>
    <property type="evidence" value="ECO:0007669"/>
    <property type="project" value="UniProtKB-KW"/>
</dbReference>
<dbReference type="AlphaFoldDB" id="A0ABC8YA91"/>
<evidence type="ECO:0000256" key="5">
    <source>
        <dbReference type="ARBA" id="ARBA00022695"/>
    </source>
</evidence>
<dbReference type="InterPro" id="IPR037033">
    <property type="entry name" value="DNA-dir_RNAP_su2_hyb_sf"/>
</dbReference>
<dbReference type="InterPro" id="IPR015712">
    <property type="entry name" value="DNA-dir_RNA_pol_su2"/>
</dbReference>
<evidence type="ECO:0000256" key="3">
    <source>
        <dbReference type="ARBA" id="ARBA00022478"/>
    </source>
</evidence>
<evidence type="ECO:0000259" key="10">
    <source>
        <dbReference type="Pfam" id="PF00562"/>
    </source>
</evidence>
<dbReference type="Proteomes" id="UP001497457">
    <property type="component" value="Chromosome 16b"/>
</dbReference>
<dbReference type="EC" id="2.7.7.6" evidence="9"/>
<comment type="function">
    <text evidence="1 9">DNA-dependent RNA polymerase catalyzes the transcription of DNA into RNA using the four ribonucleoside triphosphates as substrates.</text>
</comment>
<keyword evidence="15" id="KW-1185">Reference proteome</keyword>
<evidence type="ECO:0000256" key="9">
    <source>
        <dbReference type="RuleBase" id="RU363031"/>
    </source>
</evidence>
<feature type="domain" description="RNA polymerase Rpb2" evidence="13">
    <location>
        <begin position="341"/>
        <end position="396"/>
    </location>
</feature>
<keyword evidence="3 9" id="KW-0240">DNA-directed RNA polymerase</keyword>
<protein>
    <recommendedName>
        <fullName evidence="9">DNA-directed RNA polymerase subunit beta</fullName>
        <ecNumber evidence="9">2.7.7.6</ecNumber>
    </recommendedName>
</protein>
<name>A0ABC8YA91_9POAL</name>
<proteinExistence type="inferred from homology"/>
<dbReference type="EMBL" id="OZ075126">
    <property type="protein sequence ID" value="CAL4938958.1"/>
    <property type="molecule type" value="Genomic_DNA"/>
</dbReference>
<dbReference type="InterPro" id="IPR007121">
    <property type="entry name" value="RNA_pol_bsu_CS"/>
</dbReference>
<evidence type="ECO:0000256" key="7">
    <source>
        <dbReference type="ARBA" id="ARBA00048552"/>
    </source>
</evidence>
<feature type="domain" description="RNA polymerase Rpb2" evidence="12">
    <location>
        <begin position="127"/>
        <end position="315"/>
    </location>
</feature>
<dbReference type="Pfam" id="PF04565">
    <property type="entry name" value="RNA_pol_Rpb2_3"/>
    <property type="match status" value="1"/>
</dbReference>
<dbReference type="SUPFAM" id="SSF64484">
    <property type="entry name" value="beta and beta-prime subunits of DNA dependent RNA-polymerase"/>
    <property type="match status" value="1"/>
</dbReference>
<dbReference type="HAMAP" id="MF_01321">
    <property type="entry name" value="RNApol_bact_RpoB"/>
    <property type="match status" value="1"/>
</dbReference>
<evidence type="ECO:0000259" key="13">
    <source>
        <dbReference type="Pfam" id="PF04565"/>
    </source>
</evidence>
<dbReference type="Pfam" id="PF04561">
    <property type="entry name" value="RNA_pol_Rpb2_2"/>
    <property type="match status" value="1"/>
</dbReference>
<keyword evidence="5 9" id="KW-0548">Nucleotidyltransferase</keyword>
<evidence type="ECO:0000313" key="15">
    <source>
        <dbReference type="Proteomes" id="UP001497457"/>
    </source>
</evidence>
<dbReference type="PROSITE" id="PS01166">
    <property type="entry name" value="RNA_POL_BETA"/>
    <property type="match status" value="1"/>
</dbReference>
<keyword evidence="6 9" id="KW-0804">Transcription</keyword>
<feature type="domain" description="RNA polymerase Rpb2" evidence="11">
    <location>
        <begin position="865"/>
        <end position="940"/>
    </location>
</feature>
<dbReference type="Gene3D" id="2.40.270.10">
    <property type="entry name" value="DNA-directed RNA polymerase, subunit 2, domain 6"/>
    <property type="match status" value="2"/>
</dbReference>
<evidence type="ECO:0000259" key="11">
    <source>
        <dbReference type="Pfam" id="PF04560"/>
    </source>
</evidence>
<evidence type="ECO:0000313" key="14">
    <source>
        <dbReference type="EMBL" id="CAL4938958.1"/>
    </source>
</evidence>
<comment type="similarity">
    <text evidence="2 8">Belongs to the RNA polymerase beta chain family.</text>
</comment>
<evidence type="ECO:0000256" key="1">
    <source>
        <dbReference type="ARBA" id="ARBA00004026"/>
    </source>
</evidence>
<keyword evidence="4 9" id="KW-0808">Transferase</keyword>
<dbReference type="InterPro" id="IPR007645">
    <property type="entry name" value="RNA_pol_Rpb2_3"/>
</dbReference>
<evidence type="ECO:0000259" key="12">
    <source>
        <dbReference type="Pfam" id="PF04561"/>
    </source>
</evidence>
<dbReference type="Pfam" id="PF04560">
    <property type="entry name" value="RNA_pol_Rpb2_7"/>
    <property type="match status" value="1"/>
</dbReference>
<comment type="catalytic activity">
    <reaction evidence="7 9">
        <text>RNA(n) + a ribonucleoside 5'-triphosphate = RNA(n+1) + diphosphate</text>
        <dbReference type="Rhea" id="RHEA:21248"/>
        <dbReference type="Rhea" id="RHEA-COMP:14527"/>
        <dbReference type="Rhea" id="RHEA-COMP:17342"/>
        <dbReference type="ChEBI" id="CHEBI:33019"/>
        <dbReference type="ChEBI" id="CHEBI:61557"/>
        <dbReference type="ChEBI" id="CHEBI:140395"/>
        <dbReference type="EC" id="2.7.7.6"/>
    </reaction>
</comment>
<accession>A0ABC8YA91</accession>
<dbReference type="Pfam" id="PF00562">
    <property type="entry name" value="RNA_pol_Rpb2_6"/>
    <property type="match status" value="1"/>
</dbReference>
<dbReference type="Gene3D" id="3.90.1110.10">
    <property type="entry name" value="RNA polymerase Rpb2, domain 2"/>
    <property type="match status" value="1"/>
</dbReference>
<evidence type="ECO:0000256" key="6">
    <source>
        <dbReference type="ARBA" id="ARBA00023163"/>
    </source>
</evidence>
<dbReference type="InterPro" id="IPR037034">
    <property type="entry name" value="RNA_pol_Rpb2_2_sf"/>
</dbReference>
<organism evidence="14 15">
    <name type="scientific">Urochloa decumbens</name>
    <dbReference type="NCBI Taxonomy" id="240449"/>
    <lineage>
        <taxon>Eukaryota</taxon>
        <taxon>Viridiplantae</taxon>
        <taxon>Streptophyta</taxon>
        <taxon>Embryophyta</taxon>
        <taxon>Tracheophyta</taxon>
        <taxon>Spermatophyta</taxon>
        <taxon>Magnoliopsida</taxon>
        <taxon>Liliopsida</taxon>
        <taxon>Poales</taxon>
        <taxon>Poaceae</taxon>
        <taxon>PACMAD clade</taxon>
        <taxon>Panicoideae</taxon>
        <taxon>Panicodae</taxon>
        <taxon>Paniceae</taxon>
        <taxon>Melinidinae</taxon>
        <taxon>Urochloa</taxon>
    </lineage>
</organism>
<evidence type="ECO:0000256" key="8">
    <source>
        <dbReference type="RuleBase" id="RU000434"/>
    </source>
</evidence>